<dbReference type="PANTHER" id="PTHR35923:SF2">
    <property type="entry name" value="ENDOGLUCANASE"/>
    <property type="match status" value="1"/>
</dbReference>
<name>A0A1V9YSN8_ACHHY</name>
<keyword evidence="9" id="KW-0812">Transmembrane</keyword>
<reference evidence="11 12" key="1">
    <citation type="journal article" date="2014" name="Genome Biol. Evol.">
        <title>The secreted proteins of Achlya hypogyna and Thraustotheca clavata identify the ancestral oomycete secretome and reveal gene acquisitions by horizontal gene transfer.</title>
        <authorList>
            <person name="Misner I."/>
            <person name="Blouin N."/>
            <person name="Leonard G."/>
            <person name="Richards T.A."/>
            <person name="Lane C.E."/>
        </authorList>
    </citation>
    <scope>NUCLEOTIDE SEQUENCE [LARGE SCALE GENOMIC DNA]</scope>
    <source>
        <strain evidence="11 12">ATCC 48635</strain>
    </source>
</reference>
<dbReference type="Pfam" id="PF00150">
    <property type="entry name" value="Cellulase"/>
    <property type="match status" value="1"/>
</dbReference>
<evidence type="ECO:0000256" key="6">
    <source>
        <dbReference type="ARBA" id="ARBA00023326"/>
    </source>
</evidence>
<keyword evidence="5 7" id="KW-0326">Glycosidase</keyword>
<gene>
    <name evidence="11" type="ORF">ACHHYP_06639</name>
</gene>
<dbReference type="SUPFAM" id="SSF51445">
    <property type="entry name" value="(Trans)glycosidases"/>
    <property type="match status" value="1"/>
</dbReference>
<keyword evidence="2 7" id="KW-0378">Hydrolase</keyword>
<evidence type="ECO:0000313" key="12">
    <source>
        <dbReference type="Proteomes" id="UP000243579"/>
    </source>
</evidence>
<evidence type="ECO:0000313" key="11">
    <source>
        <dbReference type="EMBL" id="OQR88775.1"/>
    </source>
</evidence>
<keyword evidence="4" id="KW-0119">Carbohydrate metabolism</keyword>
<dbReference type="AlphaFoldDB" id="A0A1V9YSN8"/>
<dbReference type="PANTHER" id="PTHR35923">
    <property type="entry name" value="MAJOR EXTRACELLULAR ENDOGLUCANASE"/>
    <property type="match status" value="1"/>
</dbReference>
<dbReference type="Proteomes" id="UP000243579">
    <property type="component" value="Unassembled WGS sequence"/>
</dbReference>
<feature type="compositionally biased region" description="Acidic residues" evidence="8">
    <location>
        <begin position="39"/>
        <end position="52"/>
    </location>
</feature>
<accession>A0A1V9YSN8</accession>
<keyword evidence="3" id="KW-0136">Cellulose degradation</keyword>
<keyword evidence="9" id="KW-1133">Transmembrane helix</keyword>
<dbReference type="OrthoDB" id="442731at2759"/>
<evidence type="ECO:0000256" key="8">
    <source>
        <dbReference type="SAM" id="MobiDB-lite"/>
    </source>
</evidence>
<dbReference type="InterPro" id="IPR001547">
    <property type="entry name" value="Glyco_hydro_5"/>
</dbReference>
<comment type="caution">
    <text evidence="11">The sequence shown here is derived from an EMBL/GenBank/DDBJ whole genome shotgun (WGS) entry which is preliminary data.</text>
</comment>
<dbReference type="Gene3D" id="3.20.20.80">
    <property type="entry name" value="Glycosidases"/>
    <property type="match status" value="1"/>
</dbReference>
<feature type="compositionally biased region" description="Low complexity" evidence="8">
    <location>
        <begin position="105"/>
        <end position="117"/>
    </location>
</feature>
<comment type="similarity">
    <text evidence="1 7">Belongs to the glycosyl hydrolase 5 (cellulase A) family.</text>
</comment>
<keyword evidence="6" id="KW-0624">Polysaccharide degradation</keyword>
<keyword evidence="12" id="KW-1185">Reference proteome</keyword>
<dbReference type="GO" id="GO:0004553">
    <property type="term" value="F:hydrolase activity, hydrolyzing O-glycosyl compounds"/>
    <property type="evidence" value="ECO:0007669"/>
    <property type="project" value="InterPro"/>
</dbReference>
<feature type="region of interest" description="Disordered" evidence="8">
    <location>
        <begin position="1"/>
        <end position="63"/>
    </location>
</feature>
<evidence type="ECO:0000256" key="3">
    <source>
        <dbReference type="ARBA" id="ARBA00023001"/>
    </source>
</evidence>
<evidence type="ECO:0000256" key="4">
    <source>
        <dbReference type="ARBA" id="ARBA00023277"/>
    </source>
</evidence>
<dbReference type="InterPro" id="IPR017853">
    <property type="entry name" value="GH"/>
</dbReference>
<evidence type="ECO:0000259" key="10">
    <source>
        <dbReference type="Pfam" id="PF00150"/>
    </source>
</evidence>
<dbReference type="EMBL" id="JNBR01001096">
    <property type="protein sequence ID" value="OQR88775.1"/>
    <property type="molecule type" value="Genomic_DNA"/>
</dbReference>
<organism evidence="11 12">
    <name type="scientific">Achlya hypogyna</name>
    <name type="common">Oomycete</name>
    <name type="synonym">Protoachlya hypogyna</name>
    <dbReference type="NCBI Taxonomy" id="1202772"/>
    <lineage>
        <taxon>Eukaryota</taxon>
        <taxon>Sar</taxon>
        <taxon>Stramenopiles</taxon>
        <taxon>Oomycota</taxon>
        <taxon>Saprolegniomycetes</taxon>
        <taxon>Saprolegniales</taxon>
        <taxon>Achlyaceae</taxon>
        <taxon>Achlya</taxon>
    </lineage>
</organism>
<keyword evidence="9" id="KW-0472">Membrane</keyword>
<feature type="domain" description="Glycoside hydrolase family 5" evidence="10">
    <location>
        <begin position="177"/>
        <end position="509"/>
    </location>
</feature>
<evidence type="ECO:0000256" key="1">
    <source>
        <dbReference type="ARBA" id="ARBA00005641"/>
    </source>
</evidence>
<feature type="transmembrane region" description="Helical" evidence="9">
    <location>
        <begin position="80"/>
        <end position="98"/>
    </location>
</feature>
<evidence type="ECO:0000256" key="9">
    <source>
        <dbReference type="SAM" id="Phobius"/>
    </source>
</evidence>
<dbReference type="GO" id="GO:0030245">
    <property type="term" value="P:cellulose catabolic process"/>
    <property type="evidence" value="ECO:0007669"/>
    <property type="project" value="UniProtKB-KW"/>
</dbReference>
<sequence>MATSPRGPSPRLRIDVDEDAGGRRGSSSPSTYKRYESGAVDDDDGTFEDSEATEGSNVQQLDGYKQTSRRGRLWAWRRRILVILVVAGCIAIVVIFILKLTVKNSSSNTSDGSSESSKAVPRGIIRDGLPDGPVDLAVGTNPTAYPPQRCKLPNYVSQDGKIYITGSNGFKQPIGIKGINWSGMETGNAIPYGLWTNTQNGTTVYEIASFLARNNFNSVRLPLCIESILKNRVPNTALLNTYSNRAINAKSYLTMISSLVKALAYRGISILLDLHVLSVSDPGPKWTSATIGQASYLAAVDALTKTFCNDDHWNIIGLDLKNAPSQMTWGDKTDTDWAVAAALIGNRMLGGCPNWLAFVEGVNAQHTMTLPNGVFASYYDWWGAGLQEVANYPLALETANKIVYAPHYYSPSVYPQKYLLANGTRVGDLIGAYTELDNATLKEVVFATADNMFGYLAKAEQAAIVLGEFGGLYTQDKHANYTVRRVIESCIAMVQQPGFAGGYVWSLNPESGYNYNPSDHVGLWQEGLIGPDWVSVNKPYLNALRELDNVPHLARWPCLS</sequence>
<protein>
    <submittedName>
        <fullName evidence="11">Cell 5A endo-1,4-betaglucanase</fullName>
    </submittedName>
</protein>
<feature type="region of interest" description="Disordered" evidence="8">
    <location>
        <begin position="104"/>
        <end position="124"/>
    </location>
</feature>
<evidence type="ECO:0000256" key="2">
    <source>
        <dbReference type="ARBA" id="ARBA00022801"/>
    </source>
</evidence>
<dbReference type="STRING" id="1202772.A0A1V9YSN8"/>
<evidence type="ECO:0000256" key="7">
    <source>
        <dbReference type="RuleBase" id="RU361153"/>
    </source>
</evidence>
<evidence type="ECO:0000256" key="5">
    <source>
        <dbReference type="ARBA" id="ARBA00023295"/>
    </source>
</evidence>
<proteinExistence type="inferred from homology"/>